<name>A0A094SAR8_9ZZZZ</name>
<dbReference type="CDD" id="cd07812">
    <property type="entry name" value="SRPBCC"/>
    <property type="match status" value="1"/>
</dbReference>
<evidence type="ECO:0000313" key="2">
    <source>
        <dbReference type="EMBL" id="KGA15163.1"/>
    </source>
</evidence>
<dbReference type="InterPro" id="IPR023393">
    <property type="entry name" value="START-like_dom_sf"/>
</dbReference>
<organism evidence="2">
    <name type="scientific">freshwater metagenome</name>
    <dbReference type="NCBI Taxonomy" id="449393"/>
    <lineage>
        <taxon>unclassified sequences</taxon>
        <taxon>metagenomes</taxon>
        <taxon>ecological metagenomes</taxon>
    </lineage>
</organism>
<dbReference type="InterPro" id="IPR019587">
    <property type="entry name" value="Polyketide_cyclase/dehydratase"/>
</dbReference>
<dbReference type="EMBL" id="JNSK01000104">
    <property type="protein sequence ID" value="KGA15163.1"/>
    <property type="molecule type" value="Genomic_DNA"/>
</dbReference>
<dbReference type="AlphaFoldDB" id="A0A094SAR8"/>
<accession>A0A094SAR8</accession>
<proteinExistence type="predicted"/>
<protein>
    <recommendedName>
        <fullName evidence="3">Polyketide cyclase</fullName>
    </recommendedName>
</protein>
<evidence type="ECO:0008006" key="3">
    <source>
        <dbReference type="Google" id="ProtNLM"/>
    </source>
</evidence>
<reference evidence="2" key="1">
    <citation type="submission" date="2014-05" db="EMBL/GenBank/DDBJ databases">
        <title>Key roles for freshwater Actinobacteria revealed by deep metagenomic sequencing.</title>
        <authorList>
            <person name="Ghai R."/>
            <person name="Mizuno C.M."/>
            <person name="Picazo A."/>
            <person name="Camacho A."/>
            <person name="Rodriguez-Valera F."/>
        </authorList>
    </citation>
    <scope>NUCLEOTIDE SEQUENCE</scope>
</reference>
<gene>
    <name evidence="2" type="ORF">GM50_17930</name>
</gene>
<feature type="transmembrane region" description="Helical" evidence="1">
    <location>
        <begin position="116"/>
        <end position="136"/>
    </location>
</feature>
<keyword evidence="1" id="KW-1133">Transmembrane helix</keyword>
<dbReference type="Gene3D" id="3.30.530.20">
    <property type="match status" value="1"/>
</dbReference>
<sequence length="144" mass="16263">MKSNHIAMSLVMNVPIEKVWAALADWESQSDWMLQTKVEVTSEIREGIGTSIAAFTGIARFGIMDHMTVTSWNPPTVFDVIHTGRIIKGTGRFELTALSPQKTRFDWSEEILAPRVLFLLIAPGLYVGVRISLMALRRLLHQRK</sequence>
<dbReference type="Pfam" id="PF10604">
    <property type="entry name" value="Polyketide_cyc2"/>
    <property type="match status" value="1"/>
</dbReference>
<keyword evidence="1" id="KW-0812">Transmembrane</keyword>
<evidence type="ECO:0000256" key="1">
    <source>
        <dbReference type="SAM" id="Phobius"/>
    </source>
</evidence>
<dbReference type="SUPFAM" id="SSF55961">
    <property type="entry name" value="Bet v1-like"/>
    <property type="match status" value="1"/>
</dbReference>
<comment type="caution">
    <text evidence="2">The sequence shown here is derived from an EMBL/GenBank/DDBJ whole genome shotgun (WGS) entry which is preliminary data.</text>
</comment>
<keyword evidence="1" id="KW-0472">Membrane</keyword>